<evidence type="ECO:0000256" key="6">
    <source>
        <dbReference type="SAM" id="SignalP"/>
    </source>
</evidence>
<evidence type="ECO:0000256" key="4">
    <source>
        <dbReference type="ARBA" id="ARBA00023136"/>
    </source>
</evidence>
<sequence length="189" mass="20093">MAAGAAGPGLFFTFAAMVLLIFASVSAPTWNSVSFLNTRVGGTETHFGVFGYTGSDTHVGWFFPPGVADSRLNDGLFHNLTFVLVLIPVAAGLSGLAFLFGLCGLGYHRSGTVFMTLVSALAMLVTLVAWVLEMVLFGVARHHVRDHGDVANFGNANWLVLGAFLALVFAFFASACGIFGSYRTRRAAY</sequence>
<gene>
    <name evidence="7" type="ORF">EIP91_010692</name>
</gene>
<keyword evidence="4 5" id="KW-0472">Membrane</keyword>
<dbReference type="EMBL" id="RWJN01000653">
    <property type="protein sequence ID" value="TCD60130.1"/>
    <property type="molecule type" value="Genomic_DNA"/>
</dbReference>
<dbReference type="OrthoDB" id="2354757at2759"/>
<dbReference type="Proteomes" id="UP000292702">
    <property type="component" value="Unassembled WGS sequence"/>
</dbReference>
<dbReference type="AlphaFoldDB" id="A0A4R0R0B9"/>
<accession>A0A4R0R0B9</accession>
<comment type="caution">
    <text evidence="7">The sequence shown here is derived from an EMBL/GenBank/DDBJ whole genome shotgun (WGS) entry which is preliminary data.</text>
</comment>
<feature type="transmembrane region" description="Helical" evidence="5">
    <location>
        <begin position="80"/>
        <end position="102"/>
    </location>
</feature>
<keyword evidence="3 5" id="KW-1133">Transmembrane helix</keyword>
<dbReference type="GO" id="GO:0032153">
    <property type="term" value="C:cell division site"/>
    <property type="evidence" value="ECO:0007669"/>
    <property type="project" value="TreeGrafter"/>
</dbReference>
<name>A0A4R0R0B9_9APHY</name>
<dbReference type="PANTHER" id="PTHR28013">
    <property type="entry name" value="PROTEIN DCV1-RELATED"/>
    <property type="match status" value="1"/>
</dbReference>
<dbReference type="Pfam" id="PF06687">
    <property type="entry name" value="SUR7"/>
    <property type="match status" value="1"/>
</dbReference>
<dbReference type="PANTHER" id="PTHR28013:SF3">
    <property type="entry name" value="PROTEIN DCV1-RELATED"/>
    <property type="match status" value="1"/>
</dbReference>
<dbReference type="InterPro" id="IPR009571">
    <property type="entry name" value="SUR7/Rim9-like_fungi"/>
</dbReference>
<comment type="subcellular location">
    <subcellularLocation>
        <location evidence="1">Membrane</location>
        <topology evidence="1">Multi-pass membrane protein</topology>
    </subcellularLocation>
</comment>
<protein>
    <recommendedName>
        <fullName evidence="9">Pali-domain-containing protein</fullName>
    </recommendedName>
</protein>
<dbReference type="GO" id="GO:0035838">
    <property type="term" value="C:growing cell tip"/>
    <property type="evidence" value="ECO:0007669"/>
    <property type="project" value="TreeGrafter"/>
</dbReference>
<keyword evidence="6" id="KW-0732">Signal</keyword>
<evidence type="ECO:0000256" key="5">
    <source>
        <dbReference type="SAM" id="Phobius"/>
    </source>
</evidence>
<dbReference type="InterPro" id="IPR051380">
    <property type="entry name" value="pH-response_reg_palI/RIM9"/>
</dbReference>
<evidence type="ECO:0000313" key="7">
    <source>
        <dbReference type="EMBL" id="TCD60130.1"/>
    </source>
</evidence>
<evidence type="ECO:0000256" key="1">
    <source>
        <dbReference type="ARBA" id="ARBA00004141"/>
    </source>
</evidence>
<feature type="transmembrane region" description="Helical" evidence="5">
    <location>
        <begin position="114"/>
        <end position="138"/>
    </location>
</feature>
<dbReference type="GO" id="GO:0005886">
    <property type="term" value="C:plasma membrane"/>
    <property type="evidence" value="ECO:0007669"/>
    <property type="project" value="InterPro"/>
</dbReference>
<proteinExistence type="predicted"/>
<evidence type="ECO:0000256" key="2">
    <source>
        <dbReference type="ARBA" id="ARBA00022692"/>
    </source>
</evidence>
<keyword evidence="2 5" id="KW-0812">Transmembrane</keyword>
<reference evidence="7 8" key="1">
    <citation type="submission" date="2018-11" db="EMBL/GenBank/DDBJ databases">
        <title>Genome assembly of Steccherinum ochraceum LE-BIN_3174, the white-rot fungus of the Steccherinaceae family (The Residual Polyporoid clade, Polyporales, Basidiomycota).</title>
        <authorList>
            <person name="Fedorova T.V."/>
            <person name="Glazunova O.A."/>
            <person name="Landesman E.O."/>
            <person name="Moiseenko K.V."/>
            <person name="Psurtseva N.V."/>
            <person name="Savinova O.S."/>
            <person name="Shakhova N.V."/>
            <person name="Tyazhelova T.V."/>
            <person name="Vasina D.V."/>
        </authorList>
    </citation>
    <scope>NUCLEOTIDE SEQUENCE [LARGE SCALE GENOMIC DNA]</scope>
    <source>
        <strain evidence="7 8">LE-BIN_3174</strain>
    </source>
</reference>
<evidence type="ECO:0000313" key="8">
    <source>
        <dbReference type="Proteomes" id="UP000292702"/>
    </source>
</evidence>
<feature type="transmembrane region" description="Helical" evidence="5">
    <location>
        <begin position="158"/>
        <end position="182"/>
    </location>
</feature>
<feature type="chain" id="PRO_5020369254" description="Pali-domain-containing protein" evidence="6">
    <location>
        <begin position="28"/>
        <end position="189"/>
    </location>
</feature>
<organism evidence="7 8">
    <name type="scientific">Steccherinum ochraceum</name>
    <dbReference type="NCBI Taxonomy" id="92696"/>
    <lineage>
        <taxon>Eukaryota</taxon>
        <taxon>Fungi</taxon>
        <taxon>Dikarya</taxon>
        <taxon>Basidiomycota</taxon>
        <taxon>Agaricomycotina</taxon>
        <taxon>Agaricomycetes</taxon>
        <taxon>Polyporales</taxon>
        <taxon>Steccherinaceae</taxon>
        <taxon>Steccherinum</taxon>
    </lineage>
</organism>
<evidence type="ECO:0008006" key="9">
    <source>
        <dbReference type="Google" id="ProtNLM"/>
    </source>
</evidence>
<feature type="signal peptide" evidence="6">
    <location>
        <begin position="1"/>
        <end position="27"/>
    </location>
</feature>
<keyword evidence="8" id="KW-1185">Reference proteome</keyword>
<evidence type="ECO:0000256" key="3">
    <source>
        <dbReference type="ARBA" id="ARBA00022989"/>
    </source>
</evidence>